<feature type="region of interest" description="Disordered" evidence="1">
    <location>
        <begin position="1"/>
        <end position="26"/>
    </location>
</feature>
<feature type="compositionally biased region" description="Basic and acidic residues" evidence="1">
    <location>
        <begin position="10"/>
        <end position="26"/>
    </location>
</feature>
<evidence type="ECO:0000313" key="2">
    <source>
        <dbReference type="EMBL" id="WVZ26208.1"/>
    </source>
</evidence>
<dbReference type="PANTHER" id="PTHR35046">
    <property type="entry name" value="ZINC KNUCKLE (CCHC-TYPE) FAMILY PROTEIN"/>
    <property type="match status" value="1"/>
</dbReference>
<name>A0AAQ3SEI8_VIGMU</name>
<gene>
    <name evidence="2" type="ORF">V8G54_004752</name>
</gene>
<dbReference type="Proteomes" id="UP001374535">
    <property type="component" value="Chromosome 1"/>
</dbReference>
<evidence type="ECO:0000313" key="3">
    <source>
        <dbReference type="Proteomes" id="UP001374535"/>
    </source>
</evidence>
<protein>
    <submittedName>
        <fullName evidence="2">Uncharacterized protein</fullName>
    </submittedName>
</protein>
<reference evidence="2 3" key="1">
    <citation type="journal article" date="2023" name="Life. Sci Alliance">
        <title>Evolutionary insights into 3D genome organization and epigenetic landscape of Vigna mungo.</title>
        <authorList>
            <person name="Junaid A."/>
            <person name="Singh B."/>
            <person name="Bhatia S."/>
        </authorList>
    </citation>
    <scope>NUCLEOTIDE SEQUENCE [LARGE SCALE GENOMIC DNA]</scope>
    <source>
        <strain evidence="2">Urdbean</strain>
    </source>
</reference>
<sequence length="107" mass="11892">MMLLENGEYISEHSAGESSSSDKDDKEFEIPLLEGDLLMIMRLLGSMNKEEDETQRKIIFHSRCMVMGKVCSLIIDGGSCTNVASTWLVEKLGLVTSIHLVHMLCNG</sequence>
<dbReference type="AlphaFoldDB" id="A0AAQ3SEI8"/>
<organism evidence="2 3">
    <name type="scientific">Vigna mungo</name>
    <name type="common">Black gram</name>
    <name type="synonym">Phaseolus mungo</name>
    <dbReference type="NCBI Taxonomy" id="3915"/>
    <lineage>
        <taxon>Eukaryota</taxon>
        <taxon>Viridiplantae</taxon>
        <taxon>Streptophyta</taxon>
        <taxon>Embryophyta</taxon>
        <taxon>Tracheophyta</taxon>
        <taxon>Spermatophyta</taxon>
        <taxon>Magnoliopsida</taxon>
        <taxon>eudicotyledons</taxon>
        <taxon>Gunneridae</taxon>
        <taxon>Pentapetalae</taxon>
        <taxon>rosids</taxon>
        <taxon>fabids</taxon>
        <taxon>Fabales</taxon>
        <taxon>Fabaceae</taxon>
        <taxon>Papilionoideae</taxon>
        <taxon>50 kb inversion clade</taxon>
        <taxon>NPAAA clade</taxon>
        <taxon>indigoferoid/millettioid clade</taxon>
        <taxon>Phaseoleae</taxon>
        <taxon>Vigna</taxon>
    </lineage>
</organism>
<evidence type="ECO:0000256" key="1">
    <source>
        <dbReference type="SAM" id="MobiDB-lite"/>
    </source>
</evidence>
<proteinExistence type="predicted"/>
<dbReference type="PANTHER" id="PTHR35046:SF9">
    <property type="entry name" value="RNA-DIRECTED DNA POLYMERASE"/>
    <property type="match status" value="1"/>
</dbReference>
<keyword evidence="3" id="KW-1185">Reference proteome</keyword>
<accession>A0AAQ3SEI8</accession>
<dbReference type="EMBL" id="CP144700">
    <property type="protein sequence ID" value="WVZ26208.1"/>
    <property type="molecule type" value="Genomic_DNA"/>
</dbReference>